<reference evidence="1" key="1">
    <citation type="journal article" date="2014" name="Int. J. Syst. Evol. Microbiol.">
        <title>Complete genome of a new Firmicutes species belonging to the dominant human colonic microbiota ('Ruminococcus bicirculans') reveals two chromosomes and a selective capacity to utilize plant glucans.</title>
        <authorList>
            <consortium name="NISC Comparative Sequencing Program"/>
            <person name="Wegmann U."/>
            <person name="Louis P."/>
            <person name="Goesmann A."/>
            <person name="Henrissat B."/>
            <person name="Duncan S.H."/>
            <person name="Flint H.J."/>
        </authorList>
    </citation>
    <scope>NUCLEOTIDE SEQUENCE</scope>
    <source>
        <strain evidence="1">CGMCC 1.15287</strain>
    </source>
</reference>
<protein>
    <recommendedName>
        <fullName evidence="5">Methyltransferase FkbM domain-containing protein</fullName>
    </recommendedName>
</protein>
<proteinExistence type="predicted"/>
<accession>A0A7W6K9Q9</accession>
<dbReference type="RefSeq" id="WP_183762420.1">
    <property type="nucleotide sequence ID" value="NZ_BMHZ01000001.1"/>
</dbReference>
<reference evidence="1" key="4">
    <citation type="submission" date="2024-05" db="EMBL/GenBank/DDBJ databases">
        <authorList>
            <person name="Sun Q."/>
            <person name="Zhou Y."/>
        </authorList>
    </citation>
    <scope>NUCLEOTIDE SEQUENCE</scope>
    <source>
        <strain evidence="1">CGMCC 1.15287</strain>
    </source>
</reference>
<gene>
    <name evidence="1" type="ORF">GCM10007422_08480</name>
    <name evidence="2" type="ORF">GGQ60_001789</name>
</gene>
<sequence length="241" mass="27868">MINLKNPTITELINKVGNQIYYGPFSGLKIPEILFDQLTVPEVLGLYESCLFETWGKIAGKAMENIMIIGGHTGYYSASMSYLLQPKNNYTFETNLSLHHFISAWFSTNDLVSPKLYGAATEVIFKNWEDRIDLIICDCEGEEMNLLNPNQFQWQKATDIVVEIHPFYKEKALGELISRFKQTHQVNIIYDDFDEDTKITKILSGLGLQKLKYDKHPTHRWIHQKGKKMFTSGIFLYLDKL</sequence>
<dbReference type="SUPFAM" id="SSF53335">
    <property type="entry name" value="S-adenosyl-L-methionine-dependent methyltransferases"/>
    <property type="match status" value="1"/>
</dbReference>
<evidence type="ECO:0000313" key="1">
    <source>
        <dbReference type="EMBL" id="GGG96887.1"/>
    </source>
</evidence>
<dbReference type="EMBL" id="BMHZ01000001">
    <property type="protein sequence ID" value="GGG96887.1"/>
    <property type="molecule type" value="Genomic_DNA"/>
</dbReference>
<reference evidence="2 3" key="3">
    <citation type="submission" date="2020-08" db="EMBL/GenBank/DDBJ databases">
        <title>Genomic Encyclopedia of Type Strains, Phase IV (KMG-IV): sequencing the most valuable type-strain genomes for metagenomic binning, comparative biology and taxonomic classification.</title>
        <authorList>
            <person name="Goeker M."/>
        </authorList>
    </citation>
    <scope>NUCLEOTIDE SEQUENCE [LARGE SCALE GENOMIC DNA]</scope>
    <source>
        <strain evidence="2 3">DSM 100774</strain>
    </source>
</reference>
<evidence type="ECO:0000313" key="4">
    <source>
        <dbReference type="Proteomes" id="UP000642938"/>
    </source>
</evidence>
<dbReference type="InterPro" id="IPR029063">
    <property type="entry name" value="SAM-dependent_MTases_sf"/>
</dbReference>
<name>A0A7W6K9Q9_9SPHI</name>
<dbReference type="Proteomes" id="UP000532273">
    <property type="component" value="Unassembled WGS sequence"/>
</dbReference>
<evidence type="ECO:0000313" key="3">
    <source>
        <dbReference type="Proteomes" id="UP000532273"/>
    </source>
</evidence>
<evidence type="ECO:0008006" key="5">
    <source>
        <dbReference type="Google" id="ProtNLM"/>
    </source>
</evidence>
<keyword evidence="4" id="KW-1185">Reference proteome</keyword>
<reference evidence="4" key="2">
    <citation type="journal article" date="2019" name="Int. J. Syst. Evol. Microbiol.">
        <title>The Global Catalogue of Microorganisms (GCM) 10K type strain sequencing project: providing services to taxonomists for standard genome sequencing and annotation.</title>
        <authorList>
            <consortium name="The Broad Institute Genomics Platform"/>
            <consortium name="The Broad Institute Genome Sequencing Center for Infectious Disease"/>
            <person name="Wu L."/>
            <person name="Ma J."/>
        </authorList>
    </citation>
    <scope>NUCLEOTIDE SEQUENCE [LARGE SCALE GENOMIC DNA]</scope>
    <source>
        <strain evidence="4">CGMCC 1.15287</strain>
    </source>
</reference>
<comment type="caution">
    <text evidence="2">The sequence shown here is derived from an EMBL/GenBank/DDBJ whole genome shotgun (WGS) entry which is preliminary data.</text>
</comment>
<dbReference type="Proteomes" id="UP000642938">
    <property type="component" value="Unassembled WGS sequence"/>
</dbReference>
<dbReference type="AlphaFoldDB" id="A0A7W6K9Q9"/>
<dbReference type="EMBL" id="JACIEF010000002">
    <property type="protein sequence ID" value="MBB4107808.1"/>
    <property type="molecule type" value="Genomic_DNA"/>
</dbReference>
<organism evidence="2 3">
    <name type="scientific">Pedobacter zeae</name>
    <dbReference type="NCBI Taxonomy" id="1737356"/>
    <lineage>
        <taxon>Bacteria</taxon>
        <taxon>Pseudomonadati</taxon>
        <taxon>Bacteroidota</taxon>
        <taxon>Sphingobacteriia</taxon>
        <taxon>Sphingobacteriales</taxon>
        <taxon>Sphingobacteriaceae</taxon>
        <taxon>Pedobacter</taxon>
    </lineage>
</organism>
<evidence type="ECO:0000313" key="2">
    <source>
        <dbReference type="EMBL" id="MBB4107808.1"/>
    </source>
</evidence>